<name>A0A1G8ER29_9VIBR</name>
<keyword evidence="3" id="KW-1185">Reference proteome</keyword>
<dbReference type="EMBL" id="FNDD01000026">
    <property type="protein sequence ID" value="SDH72334.1"/>
    <property type="molecule type" value="Genomic_DNA"/>
</dbReference>
<keyword evidence="1" id="KW-0812">Transmembrane</keyword>
<evidence type="ECO:0000313" key="2">
    <source>
        <dbReference type="EMBL" id="SDH72334.1"/>
    </source>
</evidence>
<dbReference type="RefSeq" id="WP_093277272.1">
    <property type="nucleotide sequence ID" value="NZ_FNDD01000026.1"/>
</dbReference>
<dbReference type="AlphaFoldDB" id="A0A1G8ER29"/>
<proteinExistence type="predicted"/>
<evidence type="ECO:0000313" key="3">
    <source>
        <dbReference type="Proteomes" id="UP000198854"/>
    </source>
</evidence>
<reference evidence="2 3" key="1">
    <citation type="submission" date="2016-10" db="EMBL/GenBank/DDBJ databases">
        <authorList>
            <person name="de Groot N.N."/>
        </authorList>
    </citation>
    <scope>NUCLEOTIDE SEQUENCE [LARGE SCALE GENOMIC DNA]</scope>
    <source>
        <strain evidence="2 3">CGMCC 1.10228</strain>
    </source>
</reference>
<dbReference type="Proteomes" id="UP000198854">
    <property type="component" value="Unassembled WGS sequence"/>
</dbReference>
<sequence length="198" mass="21376">MDWKHIKFISAIVGIVLIAALAFVLGVSFGVTYDKGTLTEIVIPALSALGGWVAGLGALGAVFTSLWLAEQQRKNSGEKLKCVFDVFVIQGELDDALGVVVTSTGNKPSNINSITIHSSDSTVAMSIQQFEPSSAVLPTYLPYGQQASYLLSSDFKQHINSYVDKHCSGSYHNLFLSVNTTTNSFKVKFGKTVLEHLK</sequence>
<dbReference type="OrthoDB" id="5625185at2"/>
<dbReference type="STRING" id="861298.SAMN04488136_12618"/>
<accession>A0A1G8ER29</accession>
<feature type="transmembrane region" description="Helical" evidence="1">
    <location>
        <begin position="12"/>
        <end position="33"/>
    </location>
</feature>
<evidence type="ECO:0000256" key="1">
    <source>
        <dbReference type="SAM" id="Phobius"/>
    </source>
</evidence>
<feature type="transmembrane region" description="Helical" evidence="1">
    <location>
        <begin position="45"/>
        <end position="69"/>
    </location>
</feature>
<keyword evidence="1" id="KW-1133">Transmembrane helix</keyword>
<gene>
    <name evidence="2" type="ORF">SAMN04488136_12618</name>
</gene>
<keyword evidence="1" id="KW-0472">Membrane</keyword>
<organism evidence="2 3">
    <name type="scientific">Vibrio xiamenensis</name>
    <dbReference type="NCBI Taxonomy" id="861298"/>
    <lineage>
        <taxon>Bacteria</taxon>
        <taxon>Pseudomonadati</taxon>
        <taxon>Pseudomonadota</taxon>
        <taxon>Gammaproteobacteria</taxon>
        <taxon>Vibrionales</taxon>
        <taxon>Vibrionaceae</taxon>
        <taxon>Vibrio</taxon>
    </lineage>
</organism>
<protein>
    <submittedName>
        <fullName evidence="2">Uncharacterized protein</fullName>
    </submittedName>
</protein>